<evidence type="ECO:0000313" key="17">
    <source>
        <dbReference type="Proteomes" id="UP000095200"/>
    </source>
</evidence>
<dbReference type="NCBIfam" id="TIGR00422">
    <property type="entry name" value="valS"/>
    <property type="match status" value="1"/>
</dbReference>
<dbReference type="EC" id="6.1.1.9" evidence="12"/>
<dbReference type="GO" id="GO:0002161">
    <property type="term" value="F:aminoacyl-tRNA deacylase activity"/>
    <property type="evidence" value="ECO:0007669"/>
    <property type="project" value="InterPro"/>
</dbReference>
<dbReference type="InterPro" id="IPR002300">
    <property type="entry name" value="aa-tRNA-synth_Ia"/>
</dbReference>
<keyword evidence="6 12" id="KW-0067">ATP-binding</keyword>
<dbReference type="FunFam" id="3.40.50.620:FF:000098">
    <property type="entry name" value="Valine--tRNA ligase"/>
    <property type="match status" value="1"/>
</dbReference>
<dbReference type="GO" id="GO:0005829">
    <property type="term" value="C:cytosol"/>
    <property type="evidence" value="ECO:0007669"/>
    <property type="project" value="TreeGrafter"/>
</dbReference>
<dbReference type="InterPro" id="IPR009080">
    <property type="entry name" value="tRNAsynth_Ia_anticodon-bd"/>
</dbReference>
<dbReference type="FunFam" id="1.10.287.380:FF:000001">
    <property type="entry name" value="Valine--tRNA ligase"/>
    <property type="match status" value="1"/>
</dbReference>
<dbReference type="Pfam" id="PF10458">
    <property type="entry name" value="Val_tRNA-synt_C"/>
    <property type="match status" value="1"/>
</dbReference>
<evidence type="ECO:0000313" key="16">
    <source>
        <dbReference type="EMBL" id="GAU09586.1"/>
    </source>
</evidence>
<dbReference type="InterPro" id="IPR033705">
    <property type="entry name" value="Anticodon_Ia_Val"/>
</dbReference>
<comment type="subcellular location">
    <subcellularLocation>
        <location evidence="1 12">Cytoplasm</location>
    </subcellularLocation>
</comment>
<dbReference type="AlphaFoldDB" id="A0A194AKK8"/>
<dbReference type="InterPro" id="IPR010978">
    <property type="entry name" value="tRNA-bd_arm"/>
</dbReference>
<dbReference type="HAMAP" id="MF_02004">
    <property type="entry name" value="Val_tRNA_synth_type1"/>
    <property type="match status" value="1"/>
</dbReference>
<dbReference type="Pfam" id="PF00133">
    <property type="entry name" value="tRNA-synt_1"/>
    <property type="match status" value="1"/>
</dbReference>
<evidence type="ECO:0000259" key="15">
    <source>
        <dbReference type="Pfam" id="PF10458"/>
    </source>
</evidence>
<dbReference type="PROSITE" id="PS00178">
    <property type="entry name" value="AA_TRNA_LIGASE_I"/>
    <property type="match status" value="1"/>
</dbReference>
<dbReference type="PANTHER" id="PTHR11946">
    <property type="entry name" value="VALYL-TRNA SYNTHETASES"/>
    <property type="match status" value="1"/>
</dbReference>
<comment type="similarity">
    <text evidence="11 12">Belongs to the class-I aminoacyl-tRNA synthetase family. ValS type 1 subfamily.</text>
</comment>
<keyword evidence="9 12" id="KW-0030">Aminoacyl-tRNA synthetase</keyword>
<dbReference type="InterPro" id="IPR037118">
    <property type="entry name" value="Val-tRNA_synth_C_sf"/>
</dbReference>
<reference evidence="17" key="1">
    <citation type="submission" date="2016-06" db="EMBL/GenBank/DDBJ databases">
        <title>Draft genome sequence of Desulfoplanes formicivorans strain Pf12B.</title>
        <authorList>
            <person name="Watanabe M."/>
            <person name="Kojima H."/>
            <person name="Fukui M."/>
        </authorList>
    </citation>
    <scope>NUCLEOTIDE SEQUENCE [LARGE SCALE GENOMIC DNA]</scope>
    <source>
        <strain evidence="17">Pf12B</strain>
    </source>
</reference>
<organism evidence="16 17">
    <name type="scientific">Desulfoplanes formicivorans</name>
    <dbReference type="NCBI Taxonomy" id="1592317"/>
    <lineage>
        <taxon>Bacteria</taxon>
        <taxon>Pseudomonadati</taxon>
        <taxon>Thermodesulfobacteriota</taxon>
        <taxon>Desulfovibrionia</taxon>
        <taxon>Desulfovibrionales</taxon>
        <taxon>Desulfoplanaceae</taxon>
        <taxon>Desulfoplanes</taxon>
    </lineage>
</organism>
<dbReference type="InterPro" id="IPR009008">
    <property type="entry name" value="Val/Leu/Ile-tRNA-synth_edit"/>
</dbReference>
<feature type="binding site" evidence="12">
    <location>
        <position position="530"/>
    </location>
    <ligand>
        <name>ATP</name>
        <dbReference type="ChEBI" id="CHEBI:30616"/>
    </ligand>
</feature>
<dbReference type="FunFam" id="1.10.730.10:FF:000014">
    <property type="entry name" value="Valine--tRNA ligase"/>
    <property type="match status" value="1"/>
</dbReference>
<dbReference type="EMBL" id="BDFE01000020">
    <property type="protein sequence ID" value="GAU09586.1"/>
    <property type="molecule type" value="Genomic_DNA"/>
</dbReference>
<dbReference type="STRING" id="1592317.DPF_2315"/>
<gene>
    <name evidence="12" type="primary">valS</name>
    <name evidence="16" type="ORF">DPF_2315</name>
</gene>
<evidence type="ECO:0000256" key="6">
    <source>
        <dbReference type="ARBA" id="ARBA00022840"/>
    </source>
</evidence>
<dbReference type="InterPro" id="IPR013155">
    <property type="entry name" value="M/V/L/I-tRNA-synth_anticd-bd"/>
</dbReference>
<feature type="short sequence motif" description="'HIGH' region" evidence="12">
    <location>
        <begin position="47"/>
        <end position="57"/>
    </location>
</feature>
<evidence type="ECO:0000256" key="12">
    <source>
        <dbReference type="HAMAP-Rule" id="MF_02004"/>
    </source>
</evidence>
<dbReference type="GO" id="GO:0004832">
    <property type="term" value="F:valine-tRNA ligase activity"/>
    <property type="evidence" value="ECO:0007669"/>
    <property type="project" value="UniProtKB-UniRule"/>
</dbReference>
<evidence type="ECO:0000256" key="2">
    <source>
        <dbReference type="ARBA" id="ARBA00011245"/>
    </source>
</evidence>
<keyword evidence="7 12" id="KW-0648">Protein biosynthesis</keyword>
<dbReference type="GO" id="GO:0005524">
    <property type="term" value="F:ATP binding"/>
    <property type="evidence" value="ECO:0007669"/>
    <property type="project" value="UniProtKB-UniRule"/>
</dbReference>
<evidence type="ECO:0000256" key="4">
    <source>
        <dbReference type="ARBA" id="ARBA00022598"/>
    </source>
</evidence>
<keyword evidence="17" id="KW-1185">Reference proteome</keyword>
<feature type="domain" description="Valyl-tRNA synthetase tRNA-binding arm" evidence="15">
    <location>
        <begin position="815"/>
        <end position="874"/>
    </location>
</feature>
<dbReference type="InterPro" id="IPR019499">
    <property type="entry name" value="Val-tRNA_synth_tRNA-bd"/>
</dbReference>
<evidence type="ECO:0000259" key="14">
    <source>
        <dbReference type="Pfam" id="PF08264"/>
    </source>
</evidence>
<name>A0A194AKK8_9BACT</name>
<sequence>MAEYALPKGYEPADVEDRWLRYWEENKTFTPDPASEKDPYSIVIPPPNVTGKLHMGHALNLTLQDILCRFYRQQGKNVLWVPGTDHAGIATQNVVEKSLAREGKTRDDVGREQFIERVWEWKEEYGNAILNQIRRMGASVDWTRTRFTMDEGLSRAVREVFVRLYEEGLIYKGNYIINWCPRCHTALADIEVEHKEIPGGLYEVRYPLADGSGDVVIATTRPETIPGDTAVAVHPDDERYTHLVGKKLVLPLLNREIPIIADPYVDREFGTACLKVTPAHDMNDFALGRKHNLETIQVIDDKGMMTEAAGPDFAGLDRFACREKILAMLEESGFLVARKEYAHSVGHCYRCNTAIEPYVSKQWFVSTAPLAKVARQAVADGRTKIYPSHWDKTYFEWLDNIRDWCISRQIWWGHRIPAWTCQECGRLIVAKEDPTSCPHCQSANLVQEEDVLDTWFSSALWPFSTLGWPDKTPELATFYPTSVLVTGFDILFFWVARMMMMGLHFMDEIPFDDVYIHALVRDAKGRKMSKSTGNVIDPLTTIDKFGTDAFRFTLTSFAAMGRDIKLAEDRIEGYRHFINKIWNAARFSLMHLDETTPALDPGTIRGLHHAWILNRLEEVKAEVKKAIEGYQFNEYAGTMYQFVWHEFCDWYLEMIKPELYGEDEEAKQKARGCLGHVLRETLILLHPVVPFVSQEIWSHMPGTDQENLAEALYPVSHPELANKEAAKQMAFLQQLVVAVRNIRSELGVEPAKKVNLLIKAEGDDSAFLLDHEQEIANLARLDSIRVAAEIEPPKGCATAVVQGHEIFVPLEGMVDFDAELARLSKELVKLTKELDRVTKKLSNKSFLDKAPRDVVAKEEAKAREFSQKREKLEGLQARLRDIIGE</sequence>
<evidence type="ECO:0000259" key="13">
    <source>
        <dbReference type="Pfam" id="PF00133"/>
    </source>
</evidence>
<evidence type="ECO:0000256" key="1">
    <source>
        <dbReference type="ARBA" id="ARBA00004496"/>
    </source>
</evidence>
<dbReference type="NCBIfam" id="NF004349">
    <property type="entry name" value="PRK05729.1"/>
    <property type="match status" value="1"/>
</dbReference>
<dbReference type="SUPFAM" id="SSF52374">
    <property type="entry name" value="Nucleotidylyl transferase"/>
    <property type="match status" value="1"/>
</dbReference>
<feature type="domain" description="Methionyl/Valyl/Leucyl/Isoleucyl-tRNA synthetase anticodon-binding" evidence="14">
    <location>
        <begin position="610"/>
        <end position="756"/>
    </location>
</feature>
<dbReference type="Gene3D" id="3.40.50.620">
    <property type="entry name" value="HUPs"/>
    <property type="match status" value="2"/>
</dbReference>
<dbReference type="Gene3D" id="1.10.287.380">
    <property type="entry name" value="Valyl-tRNA synthetase, C-terminal domain"/>
    <property type="match status" value="1"/>
</dbReference>
<evidence type="ECO:0000256" key="7">
    <source>
        <dbReference type="ARBA" id="ARBA00022917"/>
    </source>
</evidence>
<dbReference type="SUPFAM" id="SSF50677">
    <property type="entry name" value="ValRS/IleRS/LeuRS editing domain"/>
    <property type="match status" value="1"/>
</dbReference>
<keyword evidence="8 12" id="KW-0175">Coiled coil</keyword>
<evidence type="ECO:0000256" key="3">
    <source>
        <dbReference type="ARBA" id="ARBA00022490"/>
    </source>
</evidence>
<dbReference type="CDD" id="cd07962">
    <property type="entry name" value="Anticodon_Ia_Val"/>
    <property type="match status" value="1"/>
</dbReference>
<protein>
    <recommendedName>
        <fullName evidence="12">Valine--tRNA ligase</fullName>
        <ecNumber evidence="12">6.1.1.9</ecNumber>
    </recommendedName>
    <alternativeName>
        <fullName evidence="12">Valyl-tRNA synthetase</fullName>
        <shortName evidence="12">ValRS</shortName>
    </alternativeName>
</protein>
<dbReference type="InterPro" id="IPR014729">
    <property type="entry name" value="Rossmann-like_a/b/a_fold"/>
</dbReference>
<keyword evidence="4 12" id="KW-0436">Ligase</keyword>
<comment type="domain">
    <text evidence="12">The C-terminal coiled-coil domain is crucial for aminoacylation activity.</text>
</comment>
<dbReference type="Gene3D" id="3.90.740.10">
    <property type="entry name" value="Valyl/Leucyl/Isoleucyl-tRNA synthetase, editing domain"/>
    <property type="match status" value="2"/>
</dbReference>
<dbReference type="Gene3D" id="1.10.730.10">
    <property type="entry name" value="Isoleucyl-tRNA Synthetase, Domain 1"/>
    <property type="match status" value="1"/>
</dbReference>
<dbReference type="FunFam" id="3.40.50.620:FF:000032">
    <property type="entry name" value="Valine--tRNA ligase"/>
    <property type="match status" value="1"/>
</dbReference>
<comment type="domain">
    <text evidence="12">ValRS has two distinct active sites: one for aminoacylation and one for editing. The misactivated threonine is translocated from the active site to the editing site.</text>
</comment>
<comment type="function">
    <text evidence="12">Catalyzes the attachment of valine to tRNA(Val). As ValRS can inadvertently accommodate and process structurally similar amino acids such as threonine, to avoid such errors, it has a 'posttransfer' editing activity that hydrolyzes mischarged Thr-tRNA(Val) in a tRNA-dependent manner.</text>
</comment>
<evidence type="ECO:0000256" key="10">
    <source>
        <dbReference type="ARBA" id="ARBA00047552"/>
    </source>
</evidence>
<dbReference type="PRINTS" id="PR00986">
    <property type="entry name" value="TRNASYNTHVAL"/>
</dbReference>
<dbReference type="GO" id="GO:0006438">
    <property type="term" value="P:valyl-tRNA aminoacylation"/>
    <property type="evidence" value="ECO:0007669"/>
    <property type="project" value="UniProtKB-UniRule"/>
</dbReference>
<proteinExistence type="inferred from homology"/>
<dbReference type="RefSeq" id="WP_069859849.1">
    <property type="nucleotide sequence ID" value="NZ_BDFE01000020.1"/>
</dbReference>
<dbReference type="PANTHER" id="PTHR11946:SF93">
    <property type="entry name" value="VALINE--TRNA LIGASE, CHLOROPLASTIC_MITOCHONDRIAL 2"/>
    <property type="match status" value="1"/>
</dbReference>
<dbReference type="CDD" id="cd00817">
    <property type="entry name" value="ValRS_core"/>
    <property type="match status" value="1"/>
</dbReference>
<evidence type="ECO:0000256" key="8">
    <source>
        <dbReference type="ARBA" id="ARBA00023054"/>
    </source>
</evidence>
<comment type="caution">
    <text evidence="16">The sequence shown here is derived from an EMBL/GenBank/DDBJ whole genome shotgun (WGS) entry which is preliminary data.</text>
</comment>
<dbReference type="Pfam" id="PF08264">
    <property type="entry name" value="Anticodon_1"/>
    <property type="match status" value="1"/>
</dbReference>
<feature type="coiled-coil region" evidence="12">
    <location>
        <begin position="813"/>
        <end position="875"/>
    </location>
</feature>
<dbReference type="InterPro" id="IPR001412">
    <property type="entry name" value="aa-tRNA-synth_I_CS"/>
</dbReference>
<dbReference type="Proteomes" id="UP000095200">
    <property type="component" value="Unassembled WGS sequence"/>
</dbReference>
<comment type="subunit">
    <text evidence="2 12">Monomer.</text>
</comment>
<keyword evidence="5 12" id="KW-0547">Nucleotide-binding</keyword>
<dbReference type="SUPFAM" id="SSF47323">
    <property type="entry name" value="Anticodon-binding domain of a subclass of class I aminoacyl-tRNA synthetases"/>
    <property type="match status" value="1"/>
</dbReference>
<evidence type="ECO:0000256" key="9">
    <source>
        <dbReference type="ARBA" id="ARBA00023146"/>
    </source>
</evidence>
<comment type="catalytic activity">
    <reaction evidence="10 12">
        <text>tRNA(Val) + L-valine + ATP = L-valyl-tRNA(Val) + AMP + diphosphate</text>
        <dbReference type="Rhea" id="RHEA:10704"/>
        <dbReference type="Rhea" id="RHEA-COMP:9672"/>
        <dbReference type="Rhea" id="RHEA-COMP:9708"/>
        <dbReference type="ChEBI" id="CHEBI:30616"/>
        <dbReference type="ChEBI" id="CHEBI:33019"/>
        <dbReference type="ChEBI" id="CHEBI:57762"/>
        <dbReference type="ChEBI" id="CHEBI:78442"/>
        <dbReference type="ChEBI" id="CHEBI:78537"/>
        <dbReference type="ChEBI" id="CHEBI:456215"/>
        <dbReference type="EC" id="6.1.1.9"/>
    </reaction>
</comment>
<evidence type="ECO:0000256" key="5">
    <source>
        <dbReference type="ARBA" id="ARBA00022741"/>
    </source>
</evidence>
<dbReference type="SUPFAM" id="SSF46589">
    <property type="entry name" value="tRNA-binding arm"/>
    <property type="match status" value="1"/>
</dbReference>
<evidence type="ECO:0000256" key="11">
    <source>
        <dbReference type="ARBA" id="ARBA00060830"/>
    </source>
</evidence>
<feature type="domain" description="Aminoacyl-tRNA synthetase class Ia" evidence="13">
    <location>
        <begin position="19"/>
        <end position="566"/>
    </location>
</feature>
<keyword evidence="3 12" id="KW-0963">Cytoplasm</keyword>
<feature type="short sequence motif" description="'KMSKS' region" evidence="12">
    <location>
        <begin position="527"/>
        <end position="531"/>
    </location>
</feature>
<dbReference type="InterPro" id="IPR002303">
    <property type="entry name" value="Valyl-tRNA_ligase"/>
</dbReference>
<dbReference type="OrthoDB" id="9810365at2"/>
<accession>A0A194AKK8</accession>